<dbReference type="Gene3D" id="3.40.50.300">
    <property type="entry name" value="P-loop containing nucleotide triphosphate hydrolases"/>
    <property type="match status" value="2"/>
</dbReference>
<organism evidence="10 11">
    <name type="scientific">Eeniella nana</name>
    <name type="common">Yeast</name>
    <name type="synonym">Brettanomyces nanus</name>
    <dbReference type="NCBI Taxonomy" id="13502"/>
    <lineage>
        <taxon>Eukaryota</taxon>
        <taxon>Fungi</taxon>
        <taxon>Dikarya</taxon>
        <taxon>Ascomycota</taxon>
        <taxon>Saccharomycotina</taxon>
        <taxon>Pichiomycetes</taxon>
        <taxon>Pichiales</taxon>
        <taxon>Pichiaceae</taxon>
        <taxon>Brettanomyces</taxon>
    </lineage>
</organism>
<dbReference type="Pfam" id="PF01061">
    <property type="entry name" value="ABC2_membrane"/>
    <property type="match status" value="2"/>
</dbReference>
<proteinExistence type="predicted"/>
<dbReference type="SUPFAM" id="SSF52540">
    <property type="entry name" value="P-loop containing nucleoside triphosphate hydrolases"/>
    <property type="match status" value="2"/>
</dbReference>
<evidence type="ECO:0000259" key="9">
    <source>
        <dbReference type="PROSITE" id="PS50893"/>
    </source>
</evidence>
<sequence>MDTIFEQTIPTTVWADRLTVESRIHSEGDADSSLFFGADIDSPNVLTNLCSKKSNVKLLDGISMLVSPGDLCLVLGSPKHVNSLLLKELASHEKSSMVNYSDLISRAQLVFCGQEDLHYPYLSVRQTLDLALSWKLPKLNRARRAAVVEELLSDVGMPHTINTRVGDNFFRGISGGERRRLSLLESLIAGGAVNCFDNATRGLDSATAARMLDVFRGVATKFGPSFVMTLYQGSQEVYEKFNKVLVMFNGQQIYYGTADNVEPYFAKLGYRRNNARQTTMELVDLILDSELTFEEKRGIIVDPSRDVKEIPQSAEELARAWRSSPEYAELEAEIQDAQSVSGNKPRSGSAIRGRFSRSSYRANMFSQFRTCLKRNFTNNIKSWPFYLAQLITMIFLAICIGTLFFRLKMNTIGSFSRGSLIFFALLLFTFIAVSEVKINFGNSLVITRQSCNYKFYIPWIDSLSDIIAEIPFKLGEELVFLVIFYFLVNLNATAGGFFSFYLFLSVSILVVDELYHMISRLSKTIAVATSLSGLALLWLAMYATYVVQQDQIKVYFKYWLMYTDPLMYAFESLITTQLHGKIMDCTNVMPSGTAYYDSIPFSDRICAWQGASLGNDFVRGDEYLSSAFGYSYGHVWRNLGILFGFLIAFTAIELIGVQLTIKDTSEESLKLVHYKGNSKDDAAFAAAEAAVRDDYNTAGYTTENKVAATMNKDPSSGSSDTAFSATAGPNSSITYSWQDLSYSLGNGTCLLHNITGYVRTGELVALMGASGAGKTTLLNALAGRYTQGAVNCRQKPSVSGSSVGYVEQQEIFVEELTVREALEMYAALQRGRAGRTLEEDNTHIALLLRLLSLTPYRNFQLRGLPLEQRKKVSLGIQLVNRPSLLFVDEITSGLDDLSAFNIVRCLQDLTRNAHVAILCTVHQPSPSLISQFDRLLLLKKGGFQTYYGDTVGAVDFFSHHKLRECGHNENIVDYMIEVTGDESVDWAGRWSNSAEHDSVDVVVNGSAEGSSHTGNGDSEKIAAAVASSSVSMVAAPASSAGEISRGSYFAQFRIILRRTTIETLRNRDYVYAKIGLYVFSGLFIGFSFFHVDKSIKSLQSSMFAVFLILCVCSPLIHQIQDRCNSDKLLYELREFRDYHWSVLPLCQIMIEAPLAIFSATLSYLCFFFTWGINTQATRAGYFYLDYAIMFQLYYVTFSVGVLYFSPNELIADVYSSLFFALMVVFCGAMQPYSMIPSFWKYTVYYESPFTYFLQNLMTDLFSGRDVVCAANEFALLMPAVNTQCKDYMKDYMNTHGGYLKDGETSIYCTYCSYDSGEQFTDSLNMYFSNHWRNFGIMWIFVIGNVVLMLVAYKLMLMYRRRKA</sequence>
<keyword evidence="6 8" id="KW-1133">Transmembrane helix</keyword>
<evidence type="ECO:0000256" key="6">
    <source>
        <dbReference type="ARBA" id="ARBA00022989"/>
    </source>
</evidence>
<dbReference type="Proteomes" id="UP000662931">
    <property type="component" value="Chromosome 2"/>
</dbReference>
<dbReference type="Pfam" id="PF06422">
    <property type="entry name" value="PDR_CDR"/>
    <property type="match status" value="2"/>
</dbReference>
<feature type="domain" description="ABC transporter" evidence="9">
    <location>
        <begin position="40"/>
        <end position="274"/>
    </location>
</feature>
<dbReference type="OrthoDB" id="66620at2759"/>
<dbReference type="GO" id="GO:0140359">
    <property type="term" value="F:ABC-type transporter activity"/>
    <property type="evidence" value="ECO:0007669"/>
    <property type="project" value="InterPro"/>
</dbReference>
<reference evidence="10" key="1">
    <citation type="submission" date="2020-10" db="EMBL/GenBank/DDBJ databases">
        <authorList>
            <person name="Roach M.J.R."/>
        </authorList>
    </citation>
    <scope>NUCLEOTIDE SEQUENCE</scope>
    <source>
        <strain evidence="10">CBS 1945</strain>
    </source>
</reference>
<keyword evidence="11" id="KW-1185">Reference proteome</keyword>
<dbReference type="GO" id="GO:0016020">
    <property type="term" value="C:membrane"/>
    <property type="evidence" value="ECO:0007669"/>
    <property type="project" value="UniProtKB-SubCell"/>
</dbReference>
<feature type="transmembrane region" description="Helical" evidence="8">
    <location>
        <begin position="525"/>
        <end position="547"/>
    </location>
</feature>
<dbReference type="InterPro" id="IPR027417">
    <property type="entry name" value="P-loop_NTPase"/>
</dbReference>
<evidence type="ECO:0000256" key="5">
    <source>
        <dbReference type="ARBA" id="ARBA00022840"/>
    </source>
</evidence>
<dbReference type="PROSITE" id="PS00211">
    <property type="entry name" value="ABC_TRANSPORTER_1"/>
    <property type="match status" value="1"/>
</dbReference>
<evidence type="ECO:0000256" key="7">
    <source>
        <dbReference type="ARBA" id="ARBA00023136"/>
    </source>
</evidence>
<feature type="transmembrane region" description="Helical" evidence="8">
    <location>
        <begin position="639"/>
        <end position="661"/>
    </location>
</feature>
<dbReference type="GeneID" id="62195695"/>
<dbReference type="Pfam" id="PF00005">
    <property type="entry name" value="ABC_tran"/>
    <property type="match status" value="2"/>
</dbReference>
<keyword evidence="7 8" id="KW-0472">Membrane</keyword>
<evidence type="ECO:0000256" key="1">
    <source>
        <dbReference type="ARBA" id="ARBA00004141"/>
    </source>
</evidence>
<feature type="transmembrane region" description="Helical" evidence="8">
    <location>
        <begin position="1335"/>
        <end position="1355"/>
    </location>
</feature>
<dbReference type="RefSeq" id="XP_038778520.1">
    <property type="nucleotide sequence ID" value="XM_038922592.1"/>
</dbReference>
<feature type="domain" description="ABC transporter" evidence="9">
    <location>
        <begin position="735"/>
        <end position="965"/>
    </location>
</feature>
<keyword evidence="3 8" id="KW-0812">Transmembrane</keyword>
<dbReference type="PROSITE" id="PS50893">
    <property type="entry name" value="ABC_TRANSPORTER_2"/>
    <property type="match status" value="2"/>
</dbReference>
<protein>
    <recommendedName>
        <fullName evidence="9">ABC transporter domain-containing protein</fullName>
    </recommendedName>
</protein>
<evidence type="ECO:0000256" key="8">
    <source>
        <dbReference type="SAM" id="Phobius"/>
    </source>
</evidence>
<feature type="transmembrane region" description="Helical" evidence="8">
    <location>
        <begin position="478"/>
        <end position="504"/>
    </location>
</feature>
<feature type="transmembrane region" description="Helical" evidence="8">
    <location>
        <begin position="1183"/>
        <end position="1204"/>
    </location>
</feature>
<dbReference type="GO" id="GO:0005524">
    <property type="term" value="F:ATP binding"/>
    <property type="evidence" value="ECO:0007669"/>
    <property type="project" value="UniProtKB-KW"/>
</dbReference>
<keyword evidence="4" id="KW-0547">Nucleotide-binding</keyword>
<feature type="transmembrane region" description="Helical" evidence="8">
    <location>
        <begin position="1074"/>
        <end position="1091"/>
    </location>
</feature>
<evidence type="ECO:0000313" key="11">
    <source>
        <dbReference type="Proteomes" id="UP000662931"/>
    </source>
</evidence>
<evidence type="ECO:0000256" key="3">
    <source>
        <dbReference type="ARBA" id="ARBA00022692"/>
    </source>
</evidence>
<accession>A0A875S3K5</accession>
<feature type="transmembrane region" description="Helical" evidence="8">
    <location>
        <begin position="1216"/>
        <end position="1235"/>
    </location>
</feature>
<keyword evidence="5" id="KW-0067">ATP-binding</keyword>
<dbReference type="InterPro" id="IPR010929">
    <property type="entry name" value="PDR_CDR_ABC"/>
</dbReference>
<evidence type="ECO:0000313" key="10">
    <source>
        <dbReference type="EMBL" id="QPG74955.1"/>
    </source>
</evidence>
<dbReference type="InterPro" id="IPR003593">
    <property type="entry name" value="AAA+_ATPase"/>
</dbReference>
<gene>
    <name evidence="10" type="ORF">FOA43_002294</name>
</gene>
<feature type="transmembrane region" description="Helical" evidence="8">
    <location>
        <begin position="383"/>
        <end position="405"/>
    </location>
</feature>
<keyword evidence="2" id="KW-0813">Transport</keyword>
<dbReference type="InterPro" id="IPR013525">
    <property type="entry name" value="ABC2_TM"/>
</dbReference>
<evidence type="ECO:0000256" key="4">
    <source>
        <dbReference type="ARBA" id="ARBA00022741"/>
    </source>
</evidence>
<dbReference type="EMBL" id="CP064813">
    <property type="protein sequence ID" value="QPG74955.1"/>
    <property type="molecule type" value="Genomic_DNA"/>
</dbReference>
<dbReference type="InterPro" id="IPR017871">
    <property type="entry name" value="ABC_transporter-like_CS"/>
</dbReference>
<dbReference type="InterPro" id="IPR003439">
    <property type="entry name" value="ABC_transporter-like_ATP-bd"/>
</dbReference>
<dbReference type="SMART" id="SM00382">
    <property type="entry name" value="AAA"/>
    <property type="match status" value="1"/>
</dbReference>
<feature type="transmembrane region" description="Helical" evidence="8">
    <location>
        <begin position="417"/>
        <end position="434"/>
    </location>
</feature>
<evidence type="ECO:0000256" key="2">
    <source>
        <dbReference type="ARBA" id="ARBA00022448"/>
    </source>
</evidence>
<name>A0A875S3K5_EENNA</name>
<comment type="subcellular location">
    <subcellularLocation>
        <location evidence="1">Membrane</location>
        <topology evidence="1">Multi-pass membrane protein</topology>
    </subcellularLocation>
</comment>
<dbReference type="PANTHER" id="PTHR19241">
    <property type="entry name" value="ATP-BINDING CASSETTE TRANSPORTER"/>
    <property type="match status" value="1"/>
</dbReference>
<feature type="transmembrane region" description="Helical" evidence="8">
    <location>
        <begin position="1097"/>
        <end position="1117"/>
    </location>
</feature>
<dbReference type="GO" id="GO:0016887">
    <property type="term" value="F:ATP hydrolysis activity"/>
    <property type="evidence" value="ECO:0007669"/>
    <property type="project" value="InterPro"/>
</dbReference>
<dbReference type="KEGG" id="bnn:FOA43_002294"/>
<feature type="transmembrane region" description="Helical" evidence="8">
    <location>
        <begin position="1138"/>
        <end position="1171"/>
    </location>
</feature>